<dbReference type="InterPro" id="IPR013780">
    <property type="entry name" value="Glyco_hydro_b"/>
</dbReference>
<comment type="caution">
    <text evidence="2">The sequence shown here is derived from an EMBL/GenBank/DDBJ whole genome shotgun (WGS) entry which is preliminary data.</text>
</comment>
<protein>
    <recommendedName>
        <fullName evidence="1">Glycosyl hydrolase family 36 C-terminal domain-containing protein</fullName>
    </recommendedName>
</protein>
<accession>A0A645DCE6</accession>
<evidence type="ECO:0000259" key="1">
    <source>
        <dbReference type="Pfam" id="PF16874"/>
    </source>
</evidence>
<sequence>MEEWKENAYCLYGDYYPVTPYSIDDQSWIGWQFDLPVNDDLQYLKGEGDYNKNGEGMLQLFMRKDSPYKTAKIKLHGLQPRGIYSVKNYNTGIISEYTGNYLMNDGLEVEMTKSPDSALYHYTLIK</sequence>
<organism evidence="2">
    <name type="scientific">bioreactor metagenome</name>
    <dbReference type="NCBI Taxonomy" id="1076179"/>
    <lineage>
        <taxon>unclassified sequences</taxon>
        <taxon>metagenomes</taxon>
        <taxon>ecological metagenomes</taxon>
    </lineage>
</organism>
<proteinExistence type="predicted"/>
<dbReference type="Pfam" id="PF16874">
    <property type="entry name" value="Glyco_hydro_36C"/>
    <property type="match status" value="1"/>
</dbReference>
<evidence type="ECO:0000313" key="2">
    <source>
        <dbReference type="EMBL" id="MPM86688.1"/>
    </source>
</evidence>
<gene>
    <name evidence="2" type="ORF">SDC9_133779</name>
</gene>
<reference evidence="2" key="1">
    <citation type="submission" date="2019-08" db="EMBL/GenBank/DDBJ databases">
        <authorList>
            <person name="Kucharzyk K."/>
            <person name="Murdoch R.W."/>
            <person name="Higgins S."/>
            <person name="Loffler F."/>
        </authorList>
    </citation>
    <scope>NUCLEOTIDE SEQUENCE</scope>
</reference>
<dbReference type="Gene3D" id="2.60.40.1180">
    <property type="entry name" value="Golgi alpha-mannosidase II"/>
    <property type="match status" value="1"/>
</dbReference>
<feature type="domain" description="Glycosyl hydrolase family 36 C-terminal" evidence="1">
    <location>
        <begin position="66"/>
        <end position="121"/>
    </location>
</feature>
<dbReference type="EMBL" id="VSSQ01034671">
    <property type="protein sequence ID" value="MPM86688.1"/>
    <property type="molecule type" value="Genomic_DNA"/>
</dbReference>
<dbReference type="AlphaFoldDB" id="A0A645DCE6"/>
<dbReference type="InterPro" id="IPR031705">
    <property type="entry name" value="Glyco_hydro_36_C"/>
</dbReference>
<name>A0A645DCE6_9ZZZZ</name>